<dbReference type="PANTHER" id="PTHR35936">
    <property type="entry name" value="MEMBRANE-BOUND LYTIC MUREIN TRANSGLYCOSYLASE F"/>
    <property type="match status" value="1"/>
</dbReference>
<protein>
    <submittedName>
        <fullName evidence="4">Transporter substrate-binding domain-containing protein</fullName>
    </submittedName>
</protein>
<keyword evidence="3" id="KW-0732">Signal</keyword>
<dbReference type="SUPFAM" id="SSF53850">
    <property type="entry name" value="Periplasmic binding protein-like II"/>
    <property type="match status" value="1"/>
</dbReference>
<gene>
    <name evidence="4" type="ORF">H3N35_12675</name>
</gene>
<sequence length="271" mass="30703">MNKLFPLILLPLLALSAGIAYPQTPVAIATGEYPPFTAQHLYQGGFIHHVIRQAFATQGYKVSFSYFPWKRNISLARRGKFQASAYWVCEPPQSEDFFCSEPLYTGTSYLYFLKQHPVKNWSDLQDLAAYHLGITRGYEYTEPLWQAVKSGRIKADIVNTDQQNIEKLLAGRVDVIILGHLEASVLFREKFTEAEAALIGYHPKPFQTASVHLLFPKVLANSLTLQGTFNKGLTQLRLSGKLSQYQENLKNGRYGSNTFPLEKENNDVKRP</sequence>
<name>A0ABY7VMH2_9GAMM</name>
<evidence type="ECO:0000256" key="1">
    <source>
        <dbReference type="ARBA" id="ARBA00010333"/>
    </source>
</evidence>
<dbReference type="Proteomes" id="UP001215231">
    <property type="component" value="Chromosome"/>
</dbReference>
<evidence type="ECO:0000313" key="4">
    <source>
        <dbReference type="EMBL" id="WDE14185.1"/>
    </source>
</evidence>
<evidence type="ECO:0000256" key="3">
    <source>
        <dbReference type="SAM" id="SignalP"/>
    </source>
</evidence>
<dbReference type="RefSeq" id="WP_274054713.1">
    <property type="nucleotide sequence ID" value="NZ_CP059693.1"/>
</dbReference>
<evidence type="ECO:0000313" key="5">
    <source>
        <dbReference type="Proteomes" id="UP001215231"/>
    </source>
</evidence>
<comment type="similarity">
    <text evidence="1">Belongs to the bacterial solute-binding protein 3 family.</text>
</comment>
<keyword evidence="5" id="KW-1185">Reference proteome</keyword>
<feature type="signal peptide" evidence="3">
    <location>
        <begin position="1"/>
        <end position="22"/>
    </location>
</feature>
<evidence type="ECO:0000256" key="2">
    <source>
        <dbReference type="SAM" id="MobiDB-lite"/>
    </source>
</evidence>
<feature type="compositionally biased region" description="Basic and acidic residues" evidence="2">
    <location>
        <begin position="261"/>
        <end position="271"/>
    </location>
</feature>
<dbReference type="Gene3D" id="3.40.190.10">
    <property type="entry name" value="Periplasmic binding protein-like II"/>
    <property type="match status" value="2"/>
</dbReference>
<dbReference type="EMBL" id="CP059693">
    <property type="protein sequence ID" value="WDE14185.1"/>
    <property type="molecule type" value="Genomic_DNA"/>
</dbReference>
<dbReference type="PANTHER" id="PTHR35936:SF25">
    <property type="entry name" value="ABC TRANSPORTER SUBSTRATE-BINDING PROTEIN"/>
    <property type="match status" value="1"/>
</dbReference>
<organism evidence="4 5">
    <name type="scientific">Thalassomonas haliotis</name>
    <dbReference type="NCBI Taxonomy" id="485448"/>
    <lineage>
        <taxon>Bacteria</taxon>
        <taxon>Pseudomonadati</taxon>
        <taxon>Pseudomonadota</taxon>
        <taxon>Gammaproteobacteria</taxon>
        <taxon>Alteromonadales</taxon>
        <taxon>Colwelliaceae</taxon>
        <taxon>Thalassomonas</taxon>
    </lineage>
</organism>
<feature type="chain" id="PRO_5045819204" evidence="3">
    <location>
        <begin position="23"/>
        <end position="271"/>
    </location>
</feature>
<accession>A0ABY7VMH2</accession>
<reference evidence="4 5" key="1">
    <citation type="journal article" date="2022" name="Mar. Drugs">
        <title>Bioassay-Guided Fractionation Leads to the Detection of Cholic Acid Generated by the Rare Thalassomonas sp.</title>
        <authorList>
            <person name="Pheiffer F."/>
            <person name="Schneider Y.K."/>
            <person name="Hansen E.H."/>
            <person name="Andersen J.H."/>
            <person name="Isaksson J."/>
            <person name="Busche T."/>
            <person name="R C."/>
            <person name="Kalinowski J."/>
            <person name="Zyl L.V."/>
            <person name="Trindade M."/>
        </authorList>
    </citation>
    <scope>NUCLEOTIDE SEQUENCE [LARGE SCALE GENOMIC DNA]</scope>
    <source>
        <strain evidence="4 5">A5K-61T</strain>
    </source>
</reference>
<feature type="region of interest" description="Disordered" evidence="2">
    <location>
        <begin position="251"/>
        <end position="271"/>
    </location>
</feature>
<proteinExistence type="inferred from homology"/>